<proteinExistence type="predicted"/>
<dbReference type="RefSeq" id="WP_118578660.1">
    <property type="nucleotide sequence ID" value="NZ_JAAITS010000007.1"/>
</dbReference>
<gene>
    <name evidence="1" type="ORF">G5B17_03690</name>
</gene>
<comment type="caution">
    <text evidence="1">The sequence shown here is derived from an EMBL/GenBank/DDBJ whole genome shotgun (WGS) entry which is preliminary data.</text>
</comment>
<dbReference type="InterPro" id="IPR046683">
    <property type="entry name" value="DUF6553"/>
</dbReference>
<protein>
    <submittedName>
        <fullName evidence="1">Uncharacterized protein</fullName>
    </submittedName>
</protein>
<accession>A0ABX2H313</accession>
<dbReference type="GeneID" id="69515657"/>
<dbReference type="Proteomes" id="UP001644719">
    <property type="component" value="Unassembled WGS sequence"/>
</dbReference>
<reference evidence="1 2" key="1">
    <citation type="journal article" date="2020" name="Cell Host Microbe">
        <title>Functional and Genomic Variation between Human-Derived Isolates of Lachnospiraceae Reveals Inter- and Intra-Species Diversity.</title>
        <authorList>
            <person name="Sorbara M.T."/>
            <person name="Littmann E.R."/>
            <person name="Fontana E."/>
            <person name="Moody T.U."/>
            <person name="Kohout C.E."/>
            <person name="Gjonbalaj M."/>
            <person name="Eaton V."/>
            <person name="Seok R."/>
            <person name="Leiner I.M."/>
            <person name="Pamer E.G."/>
        </authorList>
    </citation>
    <scope>NUCLEOTIDE SEQUENCE [LARGE SCALE GENOMIC DNA]</scope>
    <source>
        <strain evidence="1 2">MSK.17.74</strain>
    </source>
</reference>
<dbReference type="EMBL" id="JAAITS010000007">
    <property type="protein sequence ID" value="NSG84557.1"/>
    <property type="molecule type" value="Genomic_DNA"/>
</dbReference>
<evidence type="ECO:0000313" key="2">
    <source>
        <dbReference type="Proteomes" id="UP001644719"/>
    </source>
</evidence>
<dbReference type="Pfam" id="PF20190">
    <property type="entry name" value="DUF6553"/>
    <property type="match status" value="1"/>
</dbReference>
<sequence length="197" mass="22802">MDTPTITQYYRESDPARRLALLNMSIEAGEEPELNQIRRELWDIRYQDPSELGGDTRADGLIALWMLMEFNKDSGKRFMGVRGGRKEIMKQLNKMKFQEICAKGKDYEELLYRECCHMVKTYMELSESDKAYNSTLFGIMKMSSERAKDKLKADIYDTAVVLPQTLKMEEELGIVTRAAREMYELHFPGEGSLGADR</sequence>
<keyword evidence="2" id="KW-1185">Reference proteome</keyword>
<organism evidence="1 2">
    <name type="scientific">Blautia faecis</name>
    <dbReference type="NCBI Taxonomy" id="871665"/>
    <lineage>
        <taxon>Bacteria</taxon>
        <taxon>Bacillati</taxon>
        <taxon>Bacillota</taxon>
        <taxon>Clostridia</taxon>
        <taxon>Lachnospirales</taxon>
        <taxon>Lachnospiraceae</taxon>
        <taxon>Blautia</taxon>
    </lineage>
</organism>
<name>A0ABX2H313_9FIRM</name>
<evidence type="ECO:0000313" key="1">
    <source>
        <dbReference type="EMBL" id="NSG84557.1"/>
    </source>
</evidence>